<keyword evidence="3" id="KW-1185">Reference proteome</keyword>
<accession>A0A1K2IRE4</accession>
<name>A0A1K2IRE4_9FLAO</name>
<evidence type="ECO:0000313" key="3">
    <source>
        <dbReference type="Proteomes" id="UP000182544"/>
    </source>
</evidence>
<dbReference type="AlphaFoldDB" id="A0A1K2IRE4"/>
<dbReference type="PANTHER" id="PTHR12526:SF572">
    <property type="entry name" value="BLL5144 PROTEIN"/>
    <property type="match status" value="1"/>
</dbReference>
<dbReference type="PANTHER" id="PTHR12526">
    <property type="entry name" value="GLYCOSYLTRANSFERASE"/>
    <property type="match status" value="1"/>
</dbReference>
<dbReference type="STRING" id="369401.SAMN05428642_105108"/>
<dbReference type="Gene3D" id="3.40.50.2000">
    <property type="entry name" value="Glycogen Phosphorylase B"/>
    <property type="match status" value="2"/>
</dbReference>
<dbReference type="SUPFAM" id="SSF53756">
    <property type="entry name" value="UDP-Glycosyltransferase/glycogen phosphorylase"/>
    <property type="match status" value="1"/>
</dbReference>
<feature type="domain" description="Glycosyl transferase family 1" evidence="1">
    <location>
        <begin position="181"/>
        <end position="359"/>
    </location>
</feature>
<dbReference type="InterPro" id="IPR008928">
    <property type="entry name" value="6-hairpin_glycosidase_sf"/>
</dbReference>
<evidence type="ECO:0000259" key="1">
    <source>
        <dbReference type="Pfam" id="PF00534"/>
    </source>
</evidence>
<dbReference type="Pfam" id="PF00534">
    <property type="entry name" value="Glycos_transf_1"/>
    <property type="match status" value="1"/>
</dbReference>
<dbReference type="Gene3D" id="1.50.10.20">
    <property type="match status" value="1"/>
</dbReference>
<dbReference type="Proteomes" id="UP000182544">
    <property type="component" value="Unassembled WGS sequence"/>
</dbReference>
<protein>
    <submittedName>
        <fullName evidence="2">Glycosyltransferase involved in cell wall bisynthesis</fullName>
    </submittedName>
</protein>
<dbReference type="InterPro" id="IPR001296">
    <property type="entry name" value="Glyco_trans_1"/>
</dbReference>
<dbReference type="OrthoDB" id="9765330at2"/>
<evidence type="ECO:0000313" key="2">
    <source>
        <dbReference type="EMBL" id="SFZ94818.1"/>
    </source>
</evidence>
<sequence length="774" mass="89162">MKTHKILFVCSYPPRECGIATFSKDLITSLKNCFGATMQIEVCALENECCDMDDYPEEVSYKINAQELSSFFKVANKLNERDDIGMVCVQHEFGLFGGDYGSHLIAFLLKLDIPISCVFHTVLPHPDKKRTKIVQALGDLTEKLIVLTNKSAEILERDYHIDKNKIAIIPHGTHIVLWKEKQRLKNKYGFQNKNVLSTFGLLSENKNIETALRALPKAIHKFPNTIYLVLGKTHPEIIKREGETYRDSLIAMVDGLGIKDHVIFINEYLELNKLLEYLSLSDIYLFSSKDPNQAVSGTFSYAMSCGNPVISTPIPHSKECLNPSTGILLNDFENHLEMSNAIIDLLEQPLIASSMGKNAFTKMRAFSWENAAISYSDIFQEYLQYDAPLDFSLPPIKTDHIEDMTTHFGMLQFSNFSEPDTSFGYTLDDNARALIAMLMYYKRKRTNNVLQLIEIYMDFIVFCQQDNGLFYNYVDYKEQFTEQNTEVNLEDSIGRTIWALGYVLSNTENLPKGLVTKSENCFKSVIQNVANFKSPRAIGFILKGLYYYQENESKIQYNEIAETLAEELLRIFHISNDKEWVWFEDYLTYANSVLPEALLYAWLITKNKKYKDVAETTFDFLLSQYFMKGEIKVISNDGWFHKRNKRTFHGEQPIEVAYTILSLDIFYKVTHKKKYAKQLHTAFSWFLGNNHLKQIMYNPVNGACYDGLEKENININQGAESSICYLMARLIVEQYPLGTKQTIIPPNIKTWNEFGAIKKRRKRSTHKIETVSEK</sequence>
<dbReference type="EMBL" id="FPKV01000005">
    <property type="protein sequence ID" value="SFZ94818.1"/>
    <property type="molecule type" value="Genomic_DNA"/>
</dbReference>
<proteinExistence type="predicted"/>
<gene>
    <name evidence="2" type="ORF">SAMN05428642_105108</name>
</gene>
<dbReference type="GO" id="GO:0016757">
    <property type="term" value="F:glycosyltransferase activity"/>
    <property type="evidence" value="ECO:0007669"/>
    <property type="project" value="InterPro"/>
</dbReference>
<keyword evidence="2" id="KW-0808">Transferase</keyword>
<organism evidence="2 3">
    <name type="scientific">Flaviramulus basaltis</name>
    <dbReference type="NCBI Taxonomy" id="369401"/>
    <lineage>
        <taxon>Bacteria</taxon>
        <taxon>Pseudomonadati</taxon>
        <taxon>Bacteroidota</taxon>
        <taxon>Flavobacteriia</taxon>
        <taxon>Flavobacteriales</taxon>
        <taxon>Flavobacteriaceae</taxon>
        <taxon>Flaviramulus</taxon>
    </lineage>
</organism>
<dbReference type="SUPFAM" id="SSF48208">
    <property type="entry name" value="Six-hairpin glycosidases"/>
    <property type="match status" value="1"/>
</dbReference>
<dbReference type="GO" id="GO:0005975">
    <property type="term" value="P:carbohydrate metabolic process"/>
    <property type="evidence" value="ECO:0007669"/>
    <property type="project" value="InterPro"/>
</dbReference>
<reference evidence="2 3" key="1">
    <citation type="submission" date="2016-10" db="EMBL/GenBank/DDBJ databases">
        <authorList>
            <person name="de Groot N.N."/>
        </authorList>
    </citation>
    <scope>NUCLEOTIDE SEQUENCE [LARGE SCALE GENOMIC DNA]</scope>
    <source>
        <strain evidence="2 3">DSM 18180</strain>
    </source>
</reference>